<feature type="transmembrane region" description="Helical" evidence="2">
    <location>
        <begin position="115"/>
        <end position="133"/>
    </location>
</feature>
<dbReference type="AlphaFoldDB" id="A0A370HXG1"/>
<dbReference type="PROSITE" id="PS50887">
    <property type="entry name" value="GGDEF"/>
    <property type="match status" value="1"/>
</dbReference>
<dbReference type="CDD" id="cd01949">
    <property type="entry name" value="GGDEF"/>
    <property type="match status" value="1"/>
</dbReference>
<name>A0A370HXG1_9NOCA</name>
<proteinExistence type="predicted"/>
<evidence type="ECO:0000313" key="5">
    <source>
        <dbReference type="Proteomes" id="UP000254869"/>
    </source>
</evidence>
<evidence type="ECO:0000256" key="1">
    <source>
        <dbReference type="SAM" id="MobiDB-lite"/>
    </source>
</evidence>
<feature type="region of interest" description="Disordered" evidence="1">
    <location>
        <begin position="359"/>
        <end position="384"/>
    </location>
</feature>
<feature type="domain" description="GGDEF" evidence="3">
    <location>
        <begin position="229"/>
        <end position="357"/>
    </location>
</feature>
<sequence length="384" mass="41263">MNDNGVIFRAWASDRVDYDSLVRTIESHAALGPMKTMIGSGGIVMMLITVLAAISPTGQNDPVGLTQAAVAATLAGLWTLRWWLFPWPRERESLFWVALIDVNITANNIMVSDRLLGALGIVLLVTTGAYVAIFHGTRWLGLHLLWALLSIVVVTAMMTLGHGHGAGDVALGVGTFLANMVVLIVVMPVVQFFNWLIRLDALSDPLTGLLNRRGLDSRVQRFAGTACREGVYVVTLDLDRFKSVNDTFGHPVGDEVLIRTADCLRAASPRGAVVARTGGEEFAVVGRLHGQSVEEVAERLRGAIEAMAGLPVTVTASVGAAFSDSPVPLAEDLFRRSDSAMYRAKHLGGNTVVVAPPAETRQAPSPQWATGPARFTRTRLRPAP</sequence>
<evidence type="ECO:0000313" key="4">
    <source>
        <dbReference type="EMBL" id="RDI63188.1"/>
    </source>
</evidence>
<dbReference type="RefSeq" id="WP_068002280.1">
    <property type="nucleotide sequence ID" value="NZ_QQBC01000011.1"/>
</dbReference>
<dbReference type="STRING" id="1210086.GCA_001613105_05021"/>
<comment type="caution">
    <text evidence="4">The sequence shown here is derived from an EMBL/GenBank/DDBJ whole genome shotgun (WGS) entry which is preliminary data.</text>
</comment>
<feature type="transmembrane region" description="Helical" evidence="2">
    <location>
        <begin position="64"/>
        <end position="84"/>
    </location>
</feature>
<dbReference type="NCBIfam" id="TIGR00254">
    <property type="entry name" value="GGDEF"/>
    <property type="match status" value="1"/>
</dbReference>
<dbReference type="InterPro" id="IPR000160">
    <property type="entry name" value="GGDEF_dom"/>
</dbReference>
<dbReference type="GO" id="GO:0005886">
    <property type="term" value="C:plasma membrane"/>
    <property type="evidence" value="ECO:0007669"/>
    <property type="project" value="TreeGrafter"/>
</dbReference>
<keyword evidence="5" id="KW-1185">Reference proteome</keyword>
<dbReference type="SUPFAM" id="SSF55073">
    <property type="entry name" value="Nucleotide cyclase"/>
    <property type="match status" value="1"/>
</dbReference>
<dbReference type="GO" id="GO:1902201">
    <property type="term" value="P:negative regulation of bacterial-type flagellum-dependent cell motility"/>
    <property type="evidence" value="ECO:0007669"/>
    <property type="project" value="TreeGrafter"/>
</dbReference>
<gene>
    <name evidence="4" type="ORF">DFR76_111206</name>
</gene>
<dbReference type="SMART" id="SM00267">
    <property type="entry name" value="GGDEF"/>
    <property type="match status" value="1"/>
</dbReference>
<dbReference type="PANTHER" id="PTHR45138:SF9">
    <property type="entry name" value="DIGUANYLATE CYCLASE DGCM-RELATED"/>
    <property type="match status" value="1"/>
</dbReference>
<feature type="transmembrane region" description="Helical" evidence="2">
    <location>
        <begin position="139"/>
        <end position="157"/>
    </location>
</feature>
<keyword evidence="2" id="KW-0472">Membrane</keyword>
<evidence type="ECO:0000259" key="3">
    <source>
        <dbReference type="PROSITE" id="PS50887"/>
    </source>
</evidence>
<feature type="transmembrane region" description="Helical" evidence="2">
    <location>
        <begin position="169"/>
        <end position="197"/>
    </location>
</feature>
<dbReference type="InterPro" id="IPR029787">
    <property type="entry name" value="Nucleotide_cyclase"/>
</dbReference>
<dbReference type="InterPro" id="IPR050469">
    <property type="entry name" value="Diguanylate_Cyclase"/>
</dbReference>
<dbReference type="Gene3D" id="3.30.70.270">
    <property type="match status" value="1"/>
</dbReference>
<dbReference type="EMBL" id="QQBC01000011">
    <property type="protein sequence ID" value="RDI63188.1"/>
    <property type="molecule type" value="Genomic_DNA"/>
</dbReference>
<dbReference type="PANTHER" id="PTHR45138">
    <property type="entry name" value="REGULATORY COMPONENTS OF SENSORY TRANSDUCTION SYSTEM"/>
    <property type="match status" value="1"/>
</dbReference>
<accession>A0A370HXG1</accession>
<dbReference type="GO" id="GO:0043709">
    <property type="term" value="P:cell adhesion involved in single-species biofilm formation"/>
    <property type="evidence" value="ECO:0007669"/>
    <property type="project" value="TreeGrafter"/>
</dbReference>
<protein>
    <submittedName>
        <fullName evidence="4">Diguanylate cyclase (GGDEF)-like protein</fullName>
    </submittedName>
</protein>
<dbReference type="GO" id="GO:0052621">
    <property type="term" value="F:diguanylate cyclase activity"/>
    <property type="evidence" value="ECO:0007669"/>
    <property type="project" value="TreeGrafter"/>
</dbReference>
<reference evidence="4 5" key="1">
    <citation type="submission" date="2018-07" db="EMBL/GenBank/DDBJ databases">
        <title>Genomic Encyclopedia of Type Strains, Phase IV (KMG-IV): sequencing the most valuable type-strain genomes for metagenomic binning, comparative biology and taxonomic classification.</title>
        <authorList>
            <person name="Goeker M."/>
        </authorList>
    </citation>
    <scope>NUCLEOTIDE SEQUENCE [LARGE SCALE GENOMIC DNA]</scope>
    <source>
        <strain evidence="4 5">DSM 44290</strain>
    </source>
</reference>
<dbReference type="InterPro" id="IPR043128">
    <property type="entry name" value="Rev_trsase/Diguanyl_cyclase"/>
</dbReference>
<evidence type="ECO:0000256" key="2">
    <source>
        <dbReference type="SAM" id="Phobius"/>
    </source>
</evidence>
<feature type="transmembrane region" description="Helical" evidence="2">
    <location>
        <begin position="37"/>
        <end position="58"/>
    </location>
</feature>
<organism evidence="4 5">
    <name type="scientific">Nocardia pseudobrasiliensis</name>
    <dbReference type="NCBI Taxonomy" id="45979"/>
    <lineage>
        <taxon>Bacteria</taxon>
        <taxon>Bacillati</taxon>
        <taxon>Actinomycetota</taxon>
        <taxon>Actinomycetes</taxon>
        <taxon>Mycobacteriales</taxon>
        <taxon>Nocardiaceae</taxon>
        <taxon>Nocardia</taxon>
    </lineage>
</organism>
<keyword evidence="2" id="KW-0812">Transmembrane</keyword>
<dbReference type="Pfam" id="PF00990">
    <property type="entry name" value="GGDEF"/>
    <property type="match status" value="1"/>
</dbReference>
<dbReference type="Proteomes" id="UP000254869">
    <property type="component" value="Unassembled WGS sequence"/>
</dbReference>
<keyword evidence="2" id="KW-1133">Transmembrane helix</keyword>